<feature type="region of interest" description="Disordered" evidence="1">
    <location>
        <begin position="733"/>
        <end position="761"/>
    </location>
</feature>
<evidence type="ECO:0000313" key="4">
    <source>
        <dbReference type="Proteomes" id="UP000311919"/>
    </source>
</evidence>
<dbReference type="Gene3D" id="3.30.1490.40">
    <property type="match status" value="1"/>
</dbReference>
<feature type="compositionally biased region" description="Basic residues" evidence="1">
    <location>
        <begin position="746"/>
        <end position="757"/>
    </location>
</feature>
<sequence length="1129" mass="124006">MKLFVENSTIGQRIRYSREKILARRFYGDLIPLITESSALKTKATENRASRSKPQRKKTSHSQSSDGDAQKTHVSSGEDLATQEVDLNSHGWHRTNRYAWHAQSSYSSHHPHQRYPSGPTGDVDSPTPAPQANGRLRPTNETKRGGHGDWSRGCAGWRQRSYSGSEQSDVFYHNPSNYRSRGNAHVSNDADGNTGRGRGRGRGSSRQGLTHREPIGGQSLNSNGNNTYRIASCLVDTANGQSVQQTKNRRIYSKSFCIDPPPGFDLPVHGKPDSEPSSATTIQKEEFFIMNKDSVPIHHHVSDDSSLSSTQVNKKHYIHPCNWYYIDLFKCVQGPFTNQQMATWLASGHLPLAVKIRRDCDECFLSLADHMNLAGRIPFWVGYNQPPITHANLSNLSGLNDNNNNHQISIHPTDATLLASSNPPTAEIQNTTCIVSSLQSSLTTFSEEQTQQVNINAGGNDISQVITDKIPVSSNVPTLSLKTISSSTTDSSELQTVSPSSLTEINEKALLNLYNETQSLVAHTSKIEAERLALANKLAEINSTTAKLLSNLCPSQLSSTLTESLIRTTNAVQIELARILEPASNKISSSQIETINATTDSVSDNDVDAIIPSTSDCNTTAPSSGIKLFESSITTTSTTSENIHTKQIYPANIQISTNDELNAISANETPLISVINSSEYNNNDQHTDHVCDNNVNNHNDDVDDDSNQQLQIVKESVSPCTEFSPSECIIAQTGSSNHELETPTTKKSRRRNKKTNKKLSSDELRQLAWESEFNRRKAAALEQSLAEEARLEKLAKEEAAAIAAEKALALQEEIRTIAEYRKRQISRMKADSELAALKLPESAQWAGGNANTTGRTPVMDLRSIQAAQAAEEAQMKYHDALMSEQVAILTTAEATLSTKSPVLWSQVAKYETTHSTSANTTCSPKNNNKIVEHSKHTVVMPSSNSSTQKTNNHSTNKTQLDYLKTTPIVCSSSKTANSLVSSHTNTTSTSSASVVSCTPKAKNNIVNNSVSAKTLNNPSIPSIWDLPVTTNNLDNTKVMIAGKKNNSKKKKKNREVSLFPAKEELAHWCESQLSSIPLSGVDLPTLVDLLCELQATDEIVEFIESSLGRSKRISQFSRDFLQKRALFRE</sequence>
<dbReference type="SUPFAM" id="SSF55277">
    <property type="entry name" value="GYF domain"/>
    <property type="match status" value="1"/>
</dbReference>
<dbReference type="AlphaFoldDB" id="A0A4Z2D257"/>
<feature type="compositionally biased region" description="Polar residues" evidence="1">
    <location>
        <begin position="160"/>
        <end position="180"/>
    </location>
</feature>
<keyword evidence="4" id="KW-1185">Reference proteome</keyword>
<feature type="compositionally biased region" description="Polar residues" evidence="1">
    <location>
        <begin position="61"/>
        <end position="75"/>
    </location>
</feature>
<reference evidence="3 4" key="1">
    <citation type="submission" date="2019-03" db="EMBL/GenBank/DDBJ databases">
        <title>An improved genome assembly of the fluke Schistosoma japonicum.</title>
        <authorList>
            <person name="Hu W."/>
            <person name="Luo F."/>
            <person name="Yin M."/>
            <person name="Mo X."/>
            <person name="Sun C."/>
            <person name="Wu Q."/>
            <person name="Zhu B."/>
            <person name="Xiang M."/>
            <person name="Wang J."/>
            <person name="Wang Y."/>
            <person name="Zhang T."/>
            <person name="Xu B."/>
            <person name="Zheng H."/>
            <person name="Feng Z."/>
        </authorList>
    </citation>
    <scope>NUCLEOTIDE SEQUENCE [LARGE SCALE GENOMIC DNA]</scope>
    <source>
        <strain evidence="3">HuSjv2</strain>
        <tissue evidence="3">Worms</tissue>
    </source>
</reference>
<comment type="caution">
    <text evidence="3">The sequence shown here is derived from an EMBL/GenBank/DDBJ whole genome shotgun (WGS) entry which is preliminary data.</text>
</comment>
<accession>A0A4Z2D257</accession>
<evidence type="ECO:0000256" key="1">
    <source>
        <dbReference type="SAM" id="MobiDB-lite"/>
    </source>
</evidence>
<name>A0A4Z2D257_SCHJA</name>
<dbReference type="STRING" id="6182.A0A4Z2D257"/>
<dbReference type="EMBL" id="SKCS01000352">
    <property type="protein sequence ID" value="TNN10587.1"/>
    <property type="molecule type" value="Genomic_DNA"/>
</dbReference>
<dbReference type="SMART" id="SM00444">
    <property type="entry name" value="GYF"/>
    <property type="match status" value="1"/>
</dbReference>
<gene>
    <name evidence="3" type="ORF">EWB00_005250</name>
</gene>
<dbReference type="Proteomes" id="UP000311919">
    <property type="component" value="Unassembled WGS sequence"/>
</dbReference>
<dbReference type="OrthoDB" id="48509at2759"/>
<dbReference type="InterPro" id="IPR035445">
    <property type="entry name" value="GYF-like_dom_sf"/>
</dbReference>
<feature type="region of interest" description="Disordered" evidence="1">
    <location>
        <begin position="40"/>
        <end position="81"/>
    </location>
</feature>
<feature type="compositionally biased region" description="Basic and acidic residues" evidence="1">
    <location>
        <begin position="138"/>
        <end position="150"/>
    </location>
</feature>
<feature type="domain" description="GYF" evidence="2">
    <location>
        <begin position="320"/>
        <end position="368"/>
    </location>
</feature>
<protein>
    <submittedName>
        <fullName evidence="3">GRB10-interacting GYF protein isoform 3</fullName>
    </submittedName>
</protein>
<organism evidence="3 4">
    <name type="scientific">Schistosoma japonicum</name>
    <name type="common">Blood fluke</name>
    <dbReference type="NCBI Taxonomy" id="6182"/>
    <lineage>
        <taxon>Eukaryota</taxon>
        <taxon>Metazoa</taxon>
        <taxon>Spiralia</taxon>
        <taxon>Lophotrochozoa</taxon>
        <taxon>Platyhelminthes</taxon>
        <taxon>Trematoda</taxon>
        <taxon>Digenea</taxon>
        <taxon>Strigeidida</taxon>
        <taxon>Schistosomatoidea</taxon>
        <taxon>Schistosomatidae</taxon>
        <taxon>Schistosoma</taxon>
    </lineage>
</organism>
<dbReference type="Pfam" id="PF02213">
    <property type="entry name" value="GYF"/>
    <property type="match status" value="1"/>
</dbReference>
<proteinExistence type="predicted"/>
<dbReference type="PROSITE" id="PS50829">
    <property type="entry name" value="GYF"/>
    <property type="match status" value="1"/>
</dbReference>
<feature type="compositionally biased region" description="Basic residues" evidence="1">
    <location>
        <begin position="50"/>
        <end position="60"/>
    </location>
</feature>
<dbReference type="InterPro" id="IPR003169">
    <property type="entry name" value="GYF"/>
</dbReference>
<evidence type="ECO:0000313" key="3">
    <source>
        <dbReference type="EMBL" id="TNN10587.1"/>
    </source>
</evidence>
<feature type="region of interest" description="Disordered" evidence="1">
    <location>
        <begin position="103"/>
        <end position="223"/>
    </location>
</feature>
<evidence type="ECO:0000259" key="2">
    <source>
        <dbReference type="PROSITE" id="PS50829"/>
    </source>
</evidence>